<keyword evidence="2" id="KW-0472">Membrane</keyword>
<keyword evidence="4" id="KW-1185">Reference proteome</keyword>
<comment type="caution">
    <text evidence="3">The sequence shown here is derived from an EMBL/GenBank/DDBJ whole genome shotgun (WGS) entry which is preliminary data.</text>
</comment>
<feature type="compositionally biased region" description="Pro residues" evidence="1">
    <location>
        <begin position="184"/>
        <end position="193"/>
    </location>
</feature>
<dbReference type="EMBL" id="VBZC01000089">
    <property type="protein sequence ID" value="TLS40120.1"/>
    <property type="molecule type" value="Genomic_DNA"/>
</dbReference>
<name>A0A5R9FD45_9ACTN</name>
<feature type="transmembrane region" description="Helical" evidence="2">
    <location>
        <begin position="98"/>
        <end position="118"/>
    </location>
</feature>
<accession>A0A5R9FD45</accession>
<evidence type="ECO:0000313" key="3">
    <source>
        <dbReference type="EMBL" id="TLS40120.1"/>
    </source>
</evidence>
<reference evidence="3 4" key="1">
    <citation type="submission" date="2019-05" db="EMBL/GenBank/DDBJ databases">
        <title>Streptomyces sp. NEAU-C151, a novel actinomycete isolated from soil.</title>
        <authorList>
            <person name="Han L."/>
            <person name="Jiang H."/>
        </authorList>
    </citation>
    <scope>NUCLEOTIDE SEQUENCE [LARGE SCALE GENOMIC DNA]</scope>
    <source>
        <strain evidence="3 4">NEAU-C151</strain>
    </source>
</reference>
<dbReference type="Proteomes" id="UP000305906">
    <property type="component" value="Unassembled WGS sequence"/>
</dbReference>
<feature type="transmembrane region" description="Helical" evidence="2">
    <location>
        <begin position="124"/>
        <end position="144"/>
    </location>
</feature>
<organism evidence="3 4">
    <name type="scientific">Streptomyces montanus</name>
    <dbReference type="NCBI Taxonomy" id="2580423"/>
    <lineage>
        <taxon>Bacteria</taxon>
        <taxon>Bacillati</taxon>
        <taxon>Actinomycetota</taxon>
        <taxon>Actinomycetes</taxon>
        <taxon>Kitasatosporales</taxon>
        <taxon>Streptomycetaceae</taxon>
        <taxon>Streptomyces</taxon>
    </lineage>
</organism>
<gene>
    <name evidence="3" type="ORF">FE633_43180</name>
</gene>
<sequence length="193" mass="19600">MLPSTTWGNSRRRWVGPVVRRPVAWVAAIVLFVEAFGIALVNWFLGVVVDRQDMSLAGLDPAAMSVSSKVAGLVFGLYFALCGFVALRVALRDRAPAGLGRVLLISVAVVHGLLGAFTVGLVGWGAFAFMMVVLGLVVLILMAYDGREGAASDAEPVDGTPNGGVPGDGGAGGDGSNGGAPVGPAVPPTPSTS</sequence>
<feature type="transmembrane region" description="Helical" evidence="2">
    <location>
        <begin position="70"/>
        <end position="91"/>
    </location>
</feature>
<feature type="region of interest" description="Disordered" evidence="1">
    <location>
        <begin position="151"/>
        <end position="193"/>
    </location>
</feature>
<dbReference type="RefSeq" id="WP_138050639.1">
    <property type="nucleotide sequence ID" value="NZ_VBZC01000089.1"/>
</dbReference>
<evidence type="ECO:0000256" key="1">
    <source>
        <dbReference type="SAM" id="MobiDB-lite"/>
    </source>
</evidence>
<keyword evidence="2" id="KW-0812">Transmembrane</keyword>
<protein>
    <submittedName>
        <fullName evidence="3">Uncharacterized protein</fullName>
    </submittedName>
</protein>
<evidence type="ECO:0000313" key="4">
    <source>
        <dbReference type="Proteomes" id="UP000305906"/>
    </source>
</evidence>
<evidence type="ECO:0000256" key="2">
    <source>
        <dbReference type="SAM" id="Phobius"/>
    </source>
</evidence>
<dbReference type="AlphaFoldDB" id="A0A5R9FD45"/>
<feature type="compositionally biased region" description="Gly residues" evidence="1">
    <location>
        <begin position="161"/>
        <end position="181"/>
    </location>
</feature>
<keyword evidence="2" id="KW-1133">Transmembrane helix</keyword>
<feature type="transmembrane region" description="Helical" evidence="2">
    <location>
        <begin position="22"/>
        <end position="45"/>
    </location>
</feature>
<proteinExistence type="predicted"/>